<comment type="caution">
    <text evidence="1">The sequence shown here is derived from an EMBL/GenBank/DDBJ whole genome shotgun (WGS) entry which is preliminary data.</text>
</comment>
<organism evidence="1 2">
    <name type="scientific">Nocardioides acrostichi</name>
    <dbReference type="NCBI Taxonomy" id="2784339"/>
    <lineage>
        <taxon>Bacteria</taxon>
        <taxon>Bacillati</taxon>
        <taxon>Actinomycetota</taxon>
        <taxon>Actinomycetes</taxon>
        <taxon>Propionibacteriales</taxon>
        <taxon>Nocardioidaceae</taxon>
        <taxon>Nocardioides</taxon>
    </lineage>
</organism>
<dbReference type="RefSeq" id="WP_194503731.1">
    <property type="nucleotide sequence ID" value="NZ_JADIVZ010000005.1"/>
</dbReference>
<keyword evidence="2" id="KW-1185">Reference proteome</keyword>
<reference evidence="1" key="1">
    <citation type="submission" date="2020-11" db="EMBL/GenBank/DDBJ databases">
        <title>Nocardioides sp. CBS4Y-1, whole genome shotgun sequence.</title>
        <authorList>
            <person name="Tuo L."/>
        </authorList>
    </citation>
    <scope>NUCLEOTIDE SEQUENCE</scope>
    <source>
        <strain evidence="1">CBS4Y-1</strain>
    </source>
</reference>
<dbReference type="AlphaFoldDB" id="A0A930V1T7"/>
<gene>
    <name evidence="1" type="ORF">ISG29_12325</name>
</gene>
<sequence>MAGCLSLAACSGGAPADEREDASATTRVARGLSDCDRVRAGRGTSPRYLRGTHPTRLSISDAVCDALWAPHLRDGFVPQGVAVRGHTGWIGGYEPGDGGKLYCYVVRVDLRSAEAERSRWKISGTVGTGPVVPCRHGGGLAIDDHGLWLTESERLWLLDPRSLATVRVWRLADPVQGSFGVLDGTTTRAARRIGLGRFRPSRVHPGRAALDWYELDTVLTPGVVQLDESNRGSTRRIPYHAQGAVWARIGGRTGLWLSLSNTRCGVLAASDGGRGGRRLAWPPGAEGMAASPRGIWVASESGTRHYQGLGGRPVVPSLSLLDVSRAGRWPAPVCEP</sequence>
<evidence type="ECO:0000313" key="1">
    <source>
        <dbReference type="EMBL" id="MBF4162479.1"/>
    </source>
</evidence>
<name>A0A930V1T7_9ACTN</name>
<dbReference type="Proteomes" id="UP000656804">
    <property type="component" value="Unassembled WGS sequence"/>
</dbReference>
<proteinExistence type="predicted"/>
<evidence type="ECO:0000313" key="2">
    <source>
        <dbReference type="Proteomes" id="UP000656804"/>
    </source>
</evidence>
<protein>
    <submittedName>
        <fullName evidence="1">Uncharacterized protein</fullName>
    </submittedName>
</protein>
<dbReference type="EMBL" id="JADIVZ010000005">
    <property type="protein sequence ID" value="MBF4162479.1"/>
    <property type="molecule type" value="Genomic_DNA"/>
</dbReference>
<accession>A0A930V1T7</accession>